<dbReference type="HOGENOM" id="CLU_994511_0_0_1"/>
<evidence type="ECO:0000313" key="2">
    <source>
        <dbReference type="Proteomes" id="UP000028545"/>
    </source>
</evidence>
<dbReference type="AlphaFoldDB" id="A0A084G9P6"/>
<dbReference type="RefSeq" id="XP_016643857.1">
    <property type="nucleotide sequence ID" value="XM_016786514.1"/>
</dbReference>
<accession>A0A084G9P6</accession>
<keyword evidence="2" id="KW-1185">Reference proteome</keyword>
<name>A0A084G9P6_PSEDA</name>
<dbReference type="OrthoDB" id="4587575at2759"/>
<dbReference type="GeneID" id="27722872"/>
<sequence>MPLPPALEEVIWTKRFWTVYFDIRPDNEEPWDPEENVVCDISVGGGYNLSLSFHLKCLFERQLNFISPSSPAKPVEVAVTGPHSFPYLLRWSELLLISRARDPTSFSHPGLVVLLLAPFTPICVGDDVDAVAAVVSTFLSRVGFTHKEIRLVLMNIDQRSADFRWRYDAIIQGWVIQHKDFPFEDWMLFLAAAEETIRNRLAPPAGDEYPAATDLPKYDLPPQHALELQVPIGSSPRRLFQNAATCLQMSLSRMLRDLDLGSAALHIATGRPARDCLTGQ</sequence>
<dbReference type="KEGG" id="sapo:SAPIO_CDS3800"/>
<protein>
    <submittedName>
        <fullName evidence="1">Uncharacterized protein</fullName>
    </submittedName>
</protein>
<dbReference type="Proteomes" id="UP000028545">
    <property type="component" value="Unassembled WGS sequence"/>
</dbReference>
<comment type="caution">
    <text evidence="1">The sequence shown here is derived from an EMBL/GenBank/DDBJ whole genome shotgun (WGS) entry which is preliminary data.</text>
</comment>
<evidence type="ECO:0000313" key="1">
    <source>
        <dbReference type="EMBL" id="KEZ44058.1"/>
    </source>
</evidence>
<gene>
    <name evidence="1" type="ORF">SAPIO_CDS3800</name>
</gene>
<organism evidence="1 2">
    <name type="scientific">Pseudallescheria apiosperma</name>
    <name type="common">Scedosporium apiospermum</name>
    <dbReference type="NCBI Taxonomy" id="563466"/>
    <lineage>
        <taxon>Eukaryota</taxon>
        <taxon>Fungi</taxon>
        <taxon>Dikarya</taxon>
        <taxon>Ascomycota</taxon>
        <taxon>Pezizomycotina</taxon>
        <taxon>Sordariomycetes</taxon>
        <taxon>Hypocreomycetidae</taxon>
        <taxon>Microascales</taxon>
        <taxon>Microascaceae</taxon>
        <taxon>Scedosporium</taxon>
    </lineage>
</organism>
<reference evidence="1 2" key="1">
    <citation type="journal article" date="2014" name="Genome Announc.">
        <title>Draft genome sequence of the pathogenic fungus Scedosporium apiospermum.</title>
        <authorList>
            <person name="Vandeputte P."/>
            <person name="Ghamrawi S."/>
            <person name="Rechenmann M."/>
            <person name="Iltis A."/>
            <person name="Giraud S."/>
            <person name="Fleury M."/>
            <person name="Thornton C."/>
            <person name="Delhaes L."/>
            <person name="Meyer W."/>
            <person name="Papon N."/>
            <person name="Bouchara J.P."/>
        </authorList>
    </citation>
    <scope>NUCLEOTIDE SEQUENCE [LARGE SCALE GENOMIC DNA]</scope>
    <source>
        <strain evidence="1 2">IHEM 14462</strain>
    </source>
</reference>
<dbReference type="EMBL" id="JOWA01000089">
    <property type="protein sequence ID" value="KEZ44058.1"/>
    <property type="molecule type" value="Genomic_DNA"/>
</dbReference>
<proteinExistence type="predicted"/>
<dbReference type="VEuPathDB" id="FungiDB:SAPIO_CDS3800"/>